<dbReference type="InterPro" id="IPR027417">
    <property type="entry name" value="P-loop_NTPase"/>
</dbReference>
<dbReference type="Proteomes" id="UP000620124">
    <property type="component" value="Unassembled WGS sequence"/>
</dbReference>
<dbReference type="OrthoDB" id="5967843at2759"/>
<dbReference type="SUPFAM" id="SSF52540">
    <property type="entry name" value="P-loop containing nucleoside triphosphate hydrolases"/>
    <property type="match status" value="1"/>
</dbReference>
<dbReference type="PANTHER" id="PTHR10039">
    <property type="entry name" value="AMELOGENIN"/>
    <property type="match status" value="1"/>
</dbReference>
<proteinExistence type="predicted"/>
<evidence type="ECO:0000259" key="2">
    <source>
        <dbReference type="Pfam" id="PF24883"/>
    </source>
</evidence>
<gene>
    <name evidence="3" type="ORF">MVEN_00908400</name>
</gene>
<organism evidence="3 4">
    <name type="scientific">Mycena venus</name>
    <dbReference type="NCBI Taxonomy" id="2733690"/>
    <lineage>
        <taxon>Eukaryota</taxon>
        <taxon>Fungi</taxon>
        <taxon>Dikarya</taxon>
        <taxon>Basidiomycota</taxon>
        <taxon>Agaricomycotina</taxon>
        <taxon>Agaricomycetes</taxon>
        <taxon>Agaricomycetidae</taxon>
        <taxon>Agaricales</taxon>
        <taxon>Marasmiineae</taxon>
        <taxon>Mycenaceae</taxon>
        <taxon>Mycena</taxon>
    </lineage>
</organism>
<protein>
    <submittedName>
        <fullName evidence="3">NACHT domain-containing protein</fullName>
    </submittedName>
</protein>
<dbReference type="Gene3D" id="3.40.50.300">
    <property type="entry name" value="P-loop containing nucleotide triphosphate hydrolases"/>
    <property type="match status" value="1"/>
</dbReference>
<evidence type="ECO:0000313" key="4">
    <source>
        <dbReference type="Proteomes" id="UP000620124"/>
    </source>
</evidence>
<dbReference type="Pfam" id="PF24883">
    <property type="entry name" value="NPHP3_N"/>
    <property type="match status" value="1"/>
</dbReference>
<dbReference type="InterPro" id="IPR056884">
    <property type="entry name" value="NPHP3-like_N"/>
</dbReference>
<sequence length="930" mass="104402">MSFAHSQGFQIHGGNFYNVAGGLSIKCQLPLDITSDPAHSARVQGDWSLDGTTAPNLVGLLHPPTSGVQKSAQNRSGVRHHPYSVSESLEKTLISACEPMNTWNLQTYVPSRNIHHRGIPRHPTGTEYLLNSVADERFRSASLLGLGYNSTEPWPSQGTHEASAFLTIRGPEDQLFESLPSGGDFDSQWRPGPSTTINGGTFVNNNIQRQGDRGIDLLHGAVALAAIYDSAESFPQPKCHPETRTEMLEDLREWVLETDPGSTILWLHGPAGAGKSAIMQTLARELQKAGTLGGSFFFKRGHATRGNGKTLFATIAYQLALGVPWLKAPISNIVEDDPSIIVRSIEVQLQKLIFQPCCLDNVGETRDPIAILIDGLDECEGKDVQEEILRSIRNSVADFSLPLHFIIASRPEPHICEMFESPFYAGLYRAFNVDQSFDDVKKYLRDEFARIRREHHRTMANISPPWPSPQILDHLVWKSSGHFIYASTIIKFVDDKNYRPTDRLATVEDQDVAQSCSVFDPLDQLYMTILYSAPLQDQLVPILCAITNFQLHPDAVDELCGLAPGDTRLLLRGLHSVLGVPEGSDDTISIHHASFRDFLRNERRSQQFYVDSLDHRMNLARAFLKLCSGRYGYFIHCGEDNLIPFLVSLPPSMELLGLLYLVNPDYIFGSEPPIRSVLPWLKALPSAPPEFINLWEDYAFMADFVEALGSGERPDTTFSPELLPILVGILLSFYSWDMSLRHLRAVLGITWEKLREIICSSRPNVAGDKTILRDHFVDVSFSETHPWPTVASDLARRYIRLIKSDAAGDLPDEINIRILIGDLVFLIRASPPCLKLYRDLWTIGHLFPLPGFTTSYIIYHVSKWLESFSDPTLDLIAFWRQCMSSAEKADNVVDYSFKNAPTWEHNWRRIIQNLAHVFPSTEHPSYPVPI</sequence>
<dbReference type="PANTHER" id="PTHR10039:SF17">
    <property type="entry name" value="FUNGAL STAND N-TERMINAL GOODBYE DOMAIN-CONTAINING PROTEIN-RELATED"/>
    <property type="match status" value="1"/>
</dbReference>
<dbReference type="AlphaFoldDB" id="A0A8H6Y7N9"/>
<feature type="domain" description="Nephrocystin 3-like N-terminal" evidence="2">
    <location>
        <begin position="250"/>
        <end position="410"/>
    </location>
</feature>
<keyword evidence="1" id="KW-0677">Repeat</keyword>
<dbReference type="EMBL" id="JACAZI010000007">
    <property type="protein sequence ID" value="KAF7355803.1"/>
    <property type="molecule type" value="Genomic_DNA"/>
</dbReference>
<reference evidence="3" key="1">
    <citation type="submission" date="2020-05" db="EMBL/GenBank/DDBJ databases">
        <title>Mycena genomes resolve the evolution of fungal bioluminescence.</title>
        <authorList>
            <person name="Tsai I.J."/>
        </authorList>
    </citation>
    <scope>NUCLEOTIDE SEQUENCE</scope>
    <source>
        <strain evidence="3">CCC161011</strain>
    </source>
</reference>
<evidence type="ECO:0000313" key="3">
    <source>
        <dbReference type="EMBL" id="KAF7355803.1"/>
    </source>
</evidence>
<evidence type="ECO:0000256" key="1">
    <source>
        <dbReference type="ARBA" id="ARBA00022737"/>
    </source>
</evidence>
<name>A0A8H6Y7N9_9AGAR</name>
<comment type="caution">
    <text evidence="3">The sequence shown here is derived from an EMBL/GenBank/DDBJ whole genome shotgun (WGS) entry which is preliminary data.</text>
</comment>
<accession>A0A8H6Y7N9</accession>
<keyword evidence="4" id="KW-1185">Reference proteome</keyword>